<comment type="caution">
    <text evidence="2">The sequence shown here is derived from an EMBL/GenBank/DDBJ whole genome shotgun (WGS) entry which is preliminary data.</text>
</comment>
<dbReference type="AlphaFoldDB" id="A0A9D1AGU6"/>
<accession>A0A9D1AGU6</accession>
<sequence>MEREVIAYKADYKKSSAVVVVLLPLMIICLVVLSVISFADDDDFGIVYGTTYLAFALVVLGVFILYCVQMFHTHAKCPNEVIVREGDELIFIKDRFKAADIKDIQYQRDRAGRWGFYYSSGQIKVFLNDGRVLKCWGIKDVEQVHGRLIGLIARSNTSVSEEKEEQNG</sequence>
<feature type="transmembrane region" description="Helical" evidence="1">
    <location>
        <begin position="17"/>
        <end position="39"/>
    </location>
</feature>
<dbReference type="EMBL" id="DVHB01000105">
    <property type="protein sequence ID" value="HIR39942.1"/>
    <property type="molecule type" value="Genomic_DNA"/>
</dbReference>
<evidence type="ECO:0000313" key="3">
    <source>
        <dbReference type="Proteomes" id="UP000824179"/>
    </source>
</evidence>
<reference evidence="2" key="1">
    <citation type="submission" date="2020-10" db="EMBL/GenBank/DDBJ databases">
        <authorList>
            <person name="Gilroy R."/>
        </authorList>
    </citation>
    <scope>NUCLEOTIDE SEQUENCE</scope>
    <source>
        <strain evidence="2">ChiW25-3613</strain>
    </source>
</reference>
<proteinExistence type="predicted"/>
<evidence type="ECO:0000256" key="1">
    <source>
        <dbReference type="SAM" id="Phobius"/>
    </source>
</evidence>
<name>A0A9D1AGU6_9FIRM</name>
<gene>
    <name evidence="2" type="ORF">IAB90_06125</name>
</gene>
<keyword evidence="1" id="KW-1133">Transmembrane helix</keyword>
<dbReference type="Proteomes" id="UP000824179">
    <property type="component" value="Unassembled WGS sequence"/>
</dbReference>
<feature type="transmembrane region" description="Helical" evidence="1">
    <location>
        <begin position="45"/>
        <end position="68"/>
    </location>
</feature>
<keyword evidence="1" id="KW-0472">Membrane</keyword>
<evidence type="ECO:0000313" key="2">
    <source>
        <dbReference type="EMBL" id="HIR39942.1"/>
    </source>
</evidence>
<organism evidence="2 3">
    <name type="scientific">Candidatus Coproplasma stercoripullorum</name>
    <dbReference type="NCBI Taxonomy" id="2840751"/>
    <lineage>
        <taxon>Bacteria</taxon>
        <taxon>Bacillati</taxon>
        <taxon>Bacillota</taxon>
        <taxon>Clostridia</taxon>
        <taxon>Eubacteriales</taxon>
        <taxon>Candidatus Coproplasma</taxon>
    </lineage>
</organism>
<reference evidence="2" key="2">
    <citation type="journal article" date="2021" name="PeerJ">
        <title>Extensive microbial diversity within the chicken gut microbiome revealed by metagenomics and culture.</title>
        <authorList>
            <person name="Gilroy R."/>
            <person name="Ravi A."/>
            <person name="Getino M."/>
            <person name="Pursley I."/>
            <person name="Horton D.L."/>
            <person name="Alikhan N.F."/>
            <person name="Baker D."/>
            <person name="Gharbi K."/>
            <person name="Hall N."/>
            <person name="Watson M."/>
            <person name="Adriaenssens E.M."/>
            <person name="Foster-Nyarko E."/>
            <person name="Jarju S."/>
            <person name="Secka A."/>
            <person name="Antonio M."/>
            <person name="Oren A."/>
            <person name="Chaudhuri R.R."/>
            <person name="La Ragione R."/>
            <person name="Hildebrand F."/>
            <person name="Pallen M.J."/>
        </authorList>
    </citation>
    <scope>NUCLEOTIDE SEQUENCE</scope>
    <source>
        <strain evidence="2">ChiW25-3613</strain>
    </source>
</reference>
<keyword evidence="1" id="KW-0812">Transmembrane</keyword>
<protein>
    <submittedName>
        <fullName evidence="2">Uncharacterized protein</fullName>
    </submittedName>
</protein>